<evidence type="ECO:0000313" key="11">
    <source>
        <dbReference type="EMBL" id="GGO85626.1"/>
    </source>
</evidence>
<evidence type="ECO:0000256" key="8">
    <source>
        <dbReference type="SAM" id="MobiDB-lite"/>
    </source>
</evidence>
<feature type="transmembrane region" description="Helical" evidence="9">
    <location>
        <begin position="642"/>
        <end position="661"/>
    </location>
</feature>
<feature type="region of interest" description="Disordered" evidence="8">
    <location>
        <begin position="707"/>
        <end position="732"/>
    </location>
</feature>
<reference evidence="11" key="2">
    <citation type="submission" date="2020-09" db="EMBL/GenBank/DDBJ databases">
        <authorList>
            <person name="Sun Q."/>
            <person name="Zhou Y."/>
        </authorList>
    </citation>
    <scope>NUCLEOTIDE SEQUENCE</scope>
    <source>
        <strain evidence="11">CGMCC 4.7201</strain>
    </source>
</reference>
<evidence type="ECO:0000313" key="12">
    <source>
        <dbReference type="Proteomes" id="UP000641932"/>
    </source>
</evidence>
<protein>
    <submittedName>
        <fullName evidence="11">Carbon starvation protein A</fullName>
    </submittedName>
</protein>
<dbReference type="GO" id="GO:0009267">
    <property type="term" value="P:cellular response to starvation"/>
    <property type="evidence" value="ECO:0007669"/>
    <property type="project" value="InterPro"/>
</dbReference>
<dbReference type="Pfam" id="PF02554">
    <property type="entry name" value="CstA"/>
    <property type="match status" value="1"/>
</dbReference>
<dbReference type="InterPro" id="IPR003706">
    <property type="entry name" value="CstA_N"/>
</dbReference>
<feature type="transmembrane region" description="Helical" evidence="9">
    <location>
        <begin position="514"/>
        <end position="532"/>
    </location>
</feature>
<feature type="transmembrane region" description="Helical" evidence="9">
    <location>
        <begin position="163"/>
        <end position="187"/>
    </location>
</feature>
<comment type="similarity">
    <text evidence="2">Belongs to the peptide transporter carbon starvation (CstA) (TC 2.A.114) family.</text>
</comment>
<evidence type="ECO:0000256" key="7">
    <source>
        <dbReference type="ARBA" id="ARBA00023136"/>
    </source>
</evidence>
<evidence type="ECO:0000256" key="5">
    <source>
        <dbReference type="ARBA" id="ARBA00022692"/>
    </source>
</evidence>
<keyword evidence="7 9" id="KW-0472">Membrane</keyword>
<dbReference type="Proteomes" id="UP000641932">
    <property type="component" value="Unassembled WGS sequence"/>
</dbReference>
<feature type="domain" description="CstA N-terminal" evidence="10">
    <location>
        <begin position="36"/>
        <end position="593"/>
    </location>
</feature>
<keyword evidence="12" id="KW-1185">Reference proteome</keyword>
<feature type="transmembrane region" description="Helical" evidence="9">
    <location>
        <begin position="544"/>
        <end position="568"/>
    </location>
</feature>
<dbReference type="InterPro" id="IPR051605">
    <property type="entry name" value="CstA"/>
</dbReference>
<gene>
    <name evidence="11" type="ORF">GCM10012280_19840</name>
</gene>
<dbReference type="GO" id="GO:0005886">
    <property type="term" value="C:plasma membrane"/>
    <property type="evidence" value="ECO:0007669"/>
    <property type="project" value="UniProtKB-SubCell"/>
</dbReference>
<keyword evidence="6 9" id="KW-1133">Transmembrane helix</keyword>
<feature type="transmembrane region" description="Helical" evidence="9">
    <location>
        <begin position="364"/>
        <end position="387"/>
    </location>
</feature>
<feature type="transmembrane region" description="Helical" evidence="9">
    <location>
        <begin position="223"/>
        <end position="242"/>
    </location>
</feature>
<evidence type="ECO:0000256" key="1">
    <source>
        <dbReference type="ARBA" id="ARBA00004651"/>
    </source>
</evidence>
<dbReference type="PANTHER" id="PTHR30252">
    <property type="entry name" value="INNER MEMBRANE PEPTIDE TRANSPORTER"/>
    <property type="match status" value="1"/>
</dbReference>
<feature type="transmembrane region" description="Helical" evidence="9">
    <location>
        <begin position="95"/>
        <end position="114"/>
    </location>
</feature>
<feature type="transmembrane region" description="Helical" evidence="9">
    <location>
        <begin position="467"/>
        <end position="488"/>
    </location>
</feature>
<dbReference type="RefSeq" id="WP_189131188.1">
    <property type="nucleotide sequence ID" value="NZ_BMMS01000007.1"/>
</dbReference>
<evidence type="ECO:0000259" key="10">
    <source>
        <dbReference type="Pfam" id="PF02554"/>
    </source>
</evidence>
<sequence>MRRAKPTTIAVWTLVALVGAAGWTVLAVSRGEEVSAAWMVAAALGSYAIAYRFYARFIANKVLKVDKNRATPAERLDNGVDYHPTDRRVLVGHHFAAIAGAGPLVGPVLAAQMGYLPGTIWIIVGVIFAGAVQDMVTLFFSLRRDGKSLGQMARDEIGVVGGAAALIAVFAIMIILLAVLALVVVNALAGSPWGTFSIAMTIPIALLMGFYLRVMRPGRVTEVSLVGVALLLLAIVAGKWVADSSWADAFTLAPSTLVIWLIVYGFVASVLPVWMLLAPRDYLSTFMKIGTITLLALGVLIALPDLKADAVTDFASRGDGPVFAGSLFPFVFITIACGALSGFHSLVSSGTTPKMIQKETQIRVIGYGSMLMESFVAIMALICATVIDPGLYFAMNAPAGFIGTTVESASHAVTGFGYSITPEQLQAAAKAVEEQSILSRTGGAPTFAVGMSDIFSQVIGGKSLKAFWYHFAIMFEALFILTTVDAGTRVGRFMLQDMLGNVCKPFRNVSWKPGLWFASAVVVGAWGYFLWAGVHDPLGGINQLFPLFGIANQLLAAVALAVCTTLLIKSGRLKWAWITAVPLAWDATVTLTASWQKVFSDDPRVGFFSQRDVYSKALDSGKVLPPAKNIDDMHTVVTNSTVDGLLCALFALLIIVVILDAGRVCLKAVRHPATTPLRETAFVESRLVAPAGLIATKEEKAELVAAGVGGEGGSRAEGPEAEPTGASAGGSV</sequence>
<evidence type="ECO:0000256" key="2">
    <source>
        <dbReference type="ARBA" id="ARBA00007755"/>
    </source>
</evidence>
<evidence type="ECO:0000256" key="4">
    <source>
        <dbReference type="ARBA" id="ARBA00022475"/>
    </source>
</evidence>
<dbReference type="AlphaFoldDB" id="A0A917ZMJ8"/>
<feature type="transmembrane region" description="Helical" evidence="9">
    <location>
        <begin position="257"/>
        <end position="278"/>
    </location>
</feature>
<evidence type="ECO:0000256" key="9">
    <source>
        <dbReference type="SAM" id="Phobius"/>
    </source>
</evidence>
<comment type="subcellular location">
    <subcellularLocation>
        <location evidence="1">Cell membrane</location>
        <topology evidence="1">Multi-pass membrane protein</topology>
    </subcellularLocation>
</comment>
<feature type="transmembrane region" description="Helical" evidence="9">
    <location>
        <begin position="37"/>
        <end position="54"/>
    </location>
</feature>
<keyword evidence="3" id="KW-0813">Transport</keyword>
<organism evidence="11 12">
    <name type="scientific">Wenjunlia tyrosinilytica</name>
    <dbReference type="NCBI Taxonomy" id="1544741"/>
    <lineage>
        <taxon>Bacteria</taxon>
        <taxon>Bacillati</taxon>
        <taxon>Actinomycetota</taxon>
        <taxon>Actinomycetes</taxon>
        <taxon>Kitasatosporales</taxon>
        <taxon>Streptomycetaceae</taxon>
        <taxon>Wenjunlia</taxon>
    </lineage>
</organism>
<reference evidence="11" key="1">
    <citation type="journal article" date="2014" name="Int. J. Syst. Evol. Microbiol.">
        <title>Complete genome sequence of Corynebacterium casei LMG S-19264T (=DSM 44701T), isolated from a smear-ripened cheese.</title>
        <authorList>
            <consortium name="US DOE Joint Genome Institute (JGI-PGF)"/>
            <person name="Walter F."/>
            <person name="Albersmeier A."/>
            <person name="Kalinowski J."/>
            <person name="Ruckert C."/>
        </authorList>
    </citation>
    <scope>NUCLEOTIDE SEQUENCE</scope>
    <source>
        <strain evidence="11">CGMCC 4.7201</strain>
    </source>
</reference>
<dbReference type="EMBL" id="BMMS01000007">
    <property type="protein sequence ID" value="GGO85626.1"/>
    <property type="molecule type" value="Genomic_DNA"/>
</dbReference>
<name>A0A917ZMJ8_9ACTN</name>
<accession>A0A917ZMJ8</accession>
<dbReference type="PANTHER" id="PTHR30252:SF3">
    <property type="entry name" value="PYRUVATE_PROTON SYMPORTER BTST"/>
    <property type="match status" value="1"/>
</dbReference>
<feature type="transmembrane region" description="Helical" evidence="9">
    <location>
        <begin position="193"/>
        <end position="211"/>
    </location>
</feature>
<feature type="transmembrane region" description="Helical" evidence="9">
    <location>
        <begin position="285"/>
        <end position="303"/>
    </location>
</feature>
<feature type="transmembrane region" description="Helical" evidence="9">
    <location>
        <begin position="323"/>
        <end position="343"/>
    </location>
</feature>
<proteinExistence type="inferred from homology"/>
<keyword evidence="4" id="KW-1003">Cell membrane</keyword>
<feature type="transmembrane region" description="Helical" evidence="9">
    <location>
        <begin position="120"/>
        <end position="142"/>
    </location>
</feature>
<keyword evidence="5 9" id="KW-0812">Transmembrane</keyword>
<evidence type="ECO:0000256" key="6">
    <source>
        <dbReference type="ARBA" id="ARBA00022989"/>
    </source>
</evidence>
<comment type="caution">
    <text evidence="11">The sequence shown here is derived from an EMBL/GenBank/DDBJ whole genome shotgun (WGS) entry which is preliminary data.</text>
</comment>
<evidence type="ECO:0000256" key="3">
    <source>
        <dbReference type="ARBA" id="ARBA00022448"/>
    </source>
</evidence>